<dbReference type="InterPro" id="IPR002885">
    <property type="entry name" value="PPR_rpt"/>
</dbReference>
<reference evidence="4 5" key="1">
    <citation type="journal article" date="2021" name="DNA Res.">
        <title>Genome analysis of Candida subhashii reveals its hybrid nature and dual mitochondrial genome conformations.</title>
        <authorList>
            <person name="Mixao V."/>
            <person name="Hegedusova E."/>
            <person name="Saus E."/>
            <person name="Pryszcz L.P."/>
            <person name="Cillingova A."/>
            <person name="Nosek J."/>
            <person name="Gabaldon T."/>
        </authorList>
    </citation>
    <scope>NUCLEOTIDE SEQUENCE [LARGE SCALE GENOMIC DNA]</scope>
    <source>
        <strain evidence="4 5">CBS 10753</strain>
    </source>
</reference>
<dbReference type="PANTHER" id="PTHR47934">
    <property type="entry name" value="PENTATRICOPEPTIDE REPEAT-CONTAINING PROTEIN PET309, MITOCHONDRIAL"/>
    <property type="match status" value="1"/>
</dbReference>
<comment type="caution">
    <text evidence="4">The sequence shown here is derived from an EMBL/GenBank/DDBJ whole genome shotgun (WGS) entry which is preliminary data.</text>
</comment>
<dbReference type="PROSITE" id="PS51375">
    <property type="entry name" value="PPR"/>
    <property type="match status" value="1"/>
</dbReference>
<gene>
    <name evidence="4" type="ORF">J8A68_002953</name>
</gene>
<accession>A0A8J5QBS6</accession>
<dbReference type="GO" id="GO:0006396">
    <property type="term" value="P:RNA processing"/>
    <property type="evidence" value="ECO:0007669"/>
    <property type="project" value="TreeGrafter"/>
</dbReference>
<dbReference type="GO" id="GO:0003729">
    <property type="term" value="F:mRNA binding"/>
    <property type="evidence" value="ECO:0007669"/>
    <property type="project" value="TreeGrafter"/>
</dbReference>
<evidence type="ECO:0000313" key="4">
    <source>
        <dbReference type="EMBL" id="KAG7663494.1"/>
    </source>
</evidence>
<dbReference type="Proteomes" id="UP000694255">
    <property type="component" value="Unassembled WGS sequence"/>
</dbReference>
<comment type="subcellular location">
    <subcellularLocation>
        <location evidence="1">Mitochondrion</location>
    </subcellularLocation>
</comment>
<keyword evidence="5" id="KW-1185">Reference proteome</keyword>
<evidence type="ECO:0000313" key="5">
    <source>
        <dbReference type="Proteomes" id="UP000694255"/>
    </source>
</evidence>
<dbReference type="RefSeq" id="XP_049263726.1">
    <property type="nucleotide sequence ID" value="XM_049406755.1"/>
</dbReference>
<dbReference type="Pfam" id="PF01535">
    <property type="entry name" value="PPR"/>
    <property type="match status" value="1"/>
</dbReference>
<dbReference type="AlphaFoldDB" id="A0A8J5QBS6"/>
<dbReference type="OrthoDB" id="185373at2759"/>
<evidence type="ECO:0000256" key="1">
    <source>
        <dbReference type="ARBA" id="ARBA00004173"/>
    </source>
</evidence>
<dbReference type="EMBL" id="JAGSYN010000136">
    <property type="protein sequence ID" value="KAG7663494.1"/>
    <property type="molecule type" value="Genomic_DNA"/>
</dbReference>
<name>A0A8J5QBS6_9ASCO</name>
<organism evidence="4 5">
    <name type="scientific">[Candida] subhashii</name>
    <dbReference type="NCBI Taxonomy" id="561895"/>
    <lineage>
        <taxon>Eukaryota</taxon>
        <taxon>Fungi</taxon>
        <taxon>Dikarya</taxon>
        <taxon>Ascomycota</taxon>
        <taxon>Saccharomycotina</taxon>
        <taxon>Pichiomycetes</taxon>
        <taxon>Debaryomycetaceae</taxon>
        <taxon>Spathaspora</taxon>
    </lineage>
</organism>
<dbReference type="PANTHER" id="PTHR47934:SF6">
    <property type="entry name" value="MITOCHONDRIAL GROUP I INTRON SPLICING FACTOR CCM1-RELATED"/>
    <property type="match status" value="1"/>
</dbReference>
<sequence length="739" mass="84700">MLPLRQTISRTLPRRVLIQIAKPTSAFYRFQSTITSNNQSQQPIPEKVTHDPKITNPDNNNSDLVADEGAGNEVKGERSYYIHPILKEIGDQVSQAIKSSSKDLTEAYEVFEEGITYIREIHTKERIGQAAVGEVYLPLARDLLIKALEPGATLGTKSLEDLLTVFETNKIAHSTQYSRIAAHYLKEGESLETYSKILQLWIRFLEIKGVSTIFFDENRIDPVYGHRVLSVLTQYAFALACIEEGSEYTIDRAMKLLQRDTVNSLWHMRNVLQTLGLFNEETFKRYAAVDADQQKANFDPNTRQFHRRIDEAIQKDDRADMNKMFRFIQEVSSKYKTAIDEKTTTKLMEGFFHLEDHTQVFNIFQVLLKSCPKPPLEAWNILLKSFSTPKEIAKAQNDQEKKQFLQKFNRLVETVKSQYKKLTPDTYASIISGYSNFGKFDEVDKYVEEQKASGLSGMNNIAKDGYLVGLLHNNKINEAETKLGEFTSDRSGYVPGILVMNSFLAHYSNAQNYKAVDGILAFMQKHKIPENAYTLTTVVDRYLKQMYEKGLSPDMNEVFKLIESAKLPRLPGAMFTSILKGLADNHNATGARELYSLLSKEYPNDAGLITAMLATELQLGDTRHADRIFQEAKEKFRDSSRIYNQMIRACLDKDERLAWAYYEAFKNEKTIKPNKYTYFFLLDRAFGKRDEKNIERILADLEANPLKDYGHLPRLFSKLIQLGYRLPPSVMQTIEKGAM</sequence>
<evidence type="ECO:0008006" key="6">
    <source>
        <dbReference type="Google" id="ProtNLM"/>
    </source>
</evidence>
<protein>
    <recommendedName>
        <fullName evidence="6">Mitochondrial group I intron splicing factor CCM1</fullName>
    </recommendedName>
</protein>
<feature type="repeat" description="PPR" evidence="2">
    <location>
        <begin position="423"/>
        <end position="457"/>
    </location>
</feature>
<evidence type="ECO:0000256" key="3">
    <source>
        <dbReference type="SAM" id="MobiDB-lite"/>
    </source>
</evidence>
<dbReference type="GO" id="GO:0005739">
    <property type="term" value="C:mitochondrion"/>
    <property type="evidence" value="ECO:0007669"/>
    <property type="project" value="UniProtKB-SubCell"/>
</dbReference>
<dbReference type="GeneID" id="73469754"/>
<feature type="region of interest" description="Disordered" evidence="3">
    <location>
        <begin position="34"/>
        <end position="67"/>
    </location>
</feature>
<evidence type="ECO:0000256" key="2">
    <source>
        <dbReference type="PROSITE-ProRule" id="PRU00708"/>
    </source>
</evidence>
<dbReference type="GO" id="GO:0007005">
    <property type="term" value="P:mitochondrion organization"/>
    <property type="evidence" value="ECO:0007669"/>
    <property type="project" value="TreeGrafter"/>
</dbReference>
<dbReference type="InterPro" id="IPR051114">
    <property type="entry name" value="Mito_RNA_Proc_CCM1"/>
</dbReference>
<proteinExistence type="predicted"/>